<evidence type="ECO:0000313" key="2">
    <source>
        <dbReference type="EMBL" id="PYG84998.1"/>
    </source>
</evidence>
<evidence type="ECO:0000256" key="1">
    <source>
        <dbReference type="SAM" id="Phobius"/>
    </source>
</evidence>
<evidence type="ECO:0000313" key="3">
    <source>
        <dbReference type="Proteomes" id="UP000248132"/>
    </source>
</evidence>
<accession>A0A318Y1X8</accession>
<proteinExistence type="predicted"/>
<name>A0A318Y1X8_9FIRM</name>
<feature type="transmembrane region" description="Helical" evidence="1">
    <location>
        <begin position="45"/>
        <end position="66"/>
    </location>
</feature>
<dbReference type="OrthoDB" id="9928671at2"/>
<sequence>MGKIIIIMLVLVILLCFCIYNSWFQREKNKRMFEHEKKKVSPFNSYIAWAVYSVIIAAAIFSVVGYEIYVLMDAIQKIQN</sequence>
<keyword evidence="1" id="KW-1133">Transmembrane helix</keyword>
<feature type="transmembrane region" description="Helical" evidence="1">
    <location>
        <begin position="6"/>
        <end position="24"/>
    </location>
</feature>
<dbReference type="EMBL" id="QKMR01000026">
    <property type="protein sequence ID" value="PYG84998.1"/>
    <property type="molecule type" value="Genomic_DNA"/>
</dbReference>
<organism evidence="2 3">
    <name type="scientific">Ruminiclostridium sufflavum DSM 19573</name>
    <dbReference type="NCBI Taxonomy" id="1121337"/>
    <lineage>
        <taxon>Bacteria</taxon>
        <taxon>Bacillati</taxon>
        <taxon>Bacillota</taxon>
        <taxon>Clostridia</taxon>
        <taxon>Eubacteriales</taxon>
        <taxon>Oscillospiraceae</taxon>
        <taxon>Ruminiclostridium</taxon>
    </lineage>
</organism>
<dbReference type="Proteomes" id="UP000248132">
    <property type="component" value="Unassembled WGS sequence"/>
</dbReference>
<keyword evidence="3" id="KW-1185">Reference proteome</keyword>
<gene>
    <name evidence="2" type="ORF">LY28_03356</name>
</gene>
<keyword evidence="1" id="KW-0472">Membrane</keyword>
<keyword evidence="1" id="KW-0812">Transmembrane</keyword>
<dbReference type="RefSeq" id="WP_110463317.1">
    <property type="nucleotide sequence ID" value="NZ_QKMR01000026.1"/>
</dbReference>
<dbReference type="AlphaFoldDB" id="A0A318Y1X8"/>
<reference evidence="2 3" key="1">
    <citation type="submission" date="2018-06" db="EMBL/GenBank/DDBJ databases">
        <title>Genomic Encyclopedia of Type Strains, Phase I: the one thousand microbial genomes (KMG-I) project.</title>
        <authorList>
            <person name="Kyrpides N."/>
        </authorList>
    </citation>
    <scope>NUCLEOTIDE SEQUENCE [LARGE SCALE GENOMIC DNA]</scope>
    <source>
        <strain evidence="2 3">DSM 19573</strain>
    </source>
</reference>
<protein>
    <submittedName>
        <fullName evidence="2">Uncharacterized protein</fullName>
    </submittedName>
</protein>
<comment type="caution">
    <text evidence="2">The sequence shown here is derived from an EMBL/GenBank/DDBJ whole genome shotgun (WGS) entry which is preliminary data.</text>
</comment>